<comment type="caution">
    <text evidence="1">The sequence shown here is derived from an EMBL/GenBank/DDBJ whole genome shotgun (WGS) entry which is preliminary data.</text>
</comment>
<evidence type="ECO:0000313" key="1">
    <source>
        <dbReference type="EMBL" id="HFC92411.1"/>
    </source>
</evidence>
<dbReference type="Proteomes" id="UP000885750">
    <property type="component" value="Unassembled WGS sequence"/>
</dbReference>
<organism evidence="1">
    <name type="scientific">Leucothrix mucor</name>
    <dbReference type="NCBI Taxonomy" id="45248"/>
    <lineage>
        <taxon>Bacteria</taxon>
        <taxon>Pseudomonadati</taxon>
        <taxon>Pseudomonadota</taxon>
        <taxon>Gammaproteobacteria</taxon>
        <taxon>Thiotrichales</taxon>
        <taxon>Thiotrichaceae</taxon>
        <taxon>Leucothrix</taxon>
    </lineage>
</organism>
<protein>
    <submittedName>
        <fullName evidence="1">Glutaredoxin family protein</fullName>
    </submittedName>
</protein>
<dbReference type="InterPro" id="IPR052565">
    <property type="entry name" value="Glutaredoxin-like_YDR286C"/>
</dbReference>
<dbReference type="PANTHER" id="PTHR33558:SF1">
    <property type="entry name" value="GLUTAREDOXIN-LIKE PROTEIN C5ORF63 HOMOLOG"/>
    <property type="match status" value="1"/>
</dbReference>
<dbReference type="InterPro" id="IPR008554">
    <property type="entry name" value="Glutaredoxin-like"/>
</dbReference>
<reference evidence="1" key="1">
    <citation type="journal article" date="2020" name="mSystems">
        <title>Genome- and Community-Level Interaction Insights into Carbon Utilization and Element Cycling Functions of Hydrothermarchaeota in Hydrothermal Sediment.</title>
        <authorList>
            <person name="Zhou Z."/>
            <person name="Liu Y."/>
            <person name="Xu W."/>
            <person name="Pan J."/>
            <person name="Luo Z.H."/>
            <person name="Li M."/>
        </authorList>
    </citation>
    <scope>NUCLEOTIDE SEQUENCE [LARGE SCALE GENOMIC DNA]</scope>
    <source>
        <strain evidence="1">HyVt-493</strain>
    </source>
</reference>
<gene>
    <name evidence="1" type="ORF">ENJ51_06325</name>
</gene>
<dbReference type="InterPro" id="IPR036249">
    <property type="entry name" value="Thioredoxin-like_sf"/>
</dbReference>
<sequence>MSNQNRLIVYYREGCHLCEQMVASLHQEQVKHQASVQFEIEIIDIDDDPELVQKYDVDVPVVMYQNEVIFYHFFDAEEFKNTLRYFQHKTPLKKMK</sequence>
<dbReference type="PANTHER" id="PTHR33558">
    <property type="entry name" value="GLUTAREDOXIN-LIKE PROTEIN C5ORF63 HOMOLOG"/>
    <property type="match status" value="1"/>
</dbReference>
<name>A0A7V2T323_LEUMU</name>
<dbReference type="Gene3D" id="3.40.30.10">
    <property type="entry name" value="Glutaredoxin"/>
    <property type="match status" value="1"/>
</dbReference>
<accession>A0A7V2T323</accession>
<dbReference type="EMBL" id="DRMS01000236">
    <property type="protein sequence ID" value="HFC92411.1"/>
    <property type="molecule type" value="Genomic_DNA"/>
</dbReference>
<dbReference type="Pfam" id="PF05768">
    <property type="entry name" value="Glrx-like"/>
    <property type="match status" value="1"/>
</dbReference>
<proteinExistence type="predicted"/>
<dbReference type="SUPFAM" id="SSF52833">
    <property type="entry name" value="Thioredoxin-like"/>
    <property type="match status" value="1"/>
</dbReference>
<dbReference type="AlphaFoldDB" id="A0A7V2T323"/>